<dbReference type="InterPro" id="IPR029060">
    <property type="entry name" value="PIN-like_dom_sf"/>
</dbReference>
<comment type="caution">
    <text evidence="8">The sequence shown here is derived from an EMBL/GenBank/DDBJ whole genome shotgun (WGS) entry which is preliminary data.</text>
</comment>
<comment type="function">
    <text evidence="6">Toxic component of a toxin-antitoxin (TA) system. An RNase.</text>
</comment>
<evidence type="ECO:0000313" key="9">
    <source>
        <dbReference type="Proteomes" id="UP000295238"/>
    </source>
</evidence>
<dbReference type="GO" id="GO:0090729">
    <property type="term" value="F:toxin activity"/>
    <property type="evidence" value="ECO:0007669"/>
    <property type="project" value="UniProtKB-KW"/>
</dbReference>
<dbReference type="Gene3D" id="3.40.50.1010">
    <property type="entry name" value="5'-nuclease"/>
    <property type="match status" value="1"/>
</dbReference>
<evidence type="ECO:0000256" key="1">
    <source>
        <dbReference type="ARBA" id="ARBA00022649"/>
    </source>
</evidence>
<feature type="binding site" evidence="6">
    <location>
        <position position="6"/>
    </location>
    <ligand>
        <name>Mg(2+)</name>
        <dbReference type="ChEBI" id="CHEBI:18420"/>
    </ligand>
</feature>
<protein>
    <recommendedName>
        <fullName evidence="6">Ribonuclease VapC</fullName>
        <shortName evidence="6">RNase VapC</shortName>
        <ecNumber evidence="6">3.1.-.-</ecNumber>
    </recommendedName>
    <alternativeName>
        <fullName evidence="6">Toxin VapC</fullName>
    </alternativeName>
</protein>
<evidence type="ECO:0000256" key="3">
    <source>
        <dbReference type="ARBA" id="ARBA00022723"/>
    </source>
</evidence>
<evidence type="ECO:0000256" key="6">
    <source>
        <dbReference type="HAMAP-Rule" id="MF_00265"/>
    </source>
</evidence>
<dbReference type="RefSeq" id="WP_133315843.1">
    <property type="nucleotide sequence ID" value="NZ_SMTL01000002.1"/>
</dbReference>
<feature type="binding site" evidence="6">
    <location>
        <position position="99"/>
    </location>
    <ligand>
        <name>Mg(2+)</name>
        <dbReference type="ChEBI" id="CHEBI:18420"/>
    </ligand>
</feature>
<accession>A0A4V3API5</accession>
<evidence type="ECO:0000313" key="8">
    <source>
        <dbReference type="EMBL" id="TDK37075.1"/>
    </source>
</evidence>
<dbReference type="GO" id="GO:0000287">
    <property type="term" value="F:magnesium ion binding"/>
    <property type="evidence" value="ECO:0007669"/>
    <property type="project" value="UniProtKB-UniRule"/>
</dbReference>
<dbReference type="InterPro" id="IPR002716">
    <property type="entry name" value="PIN_dom"/>
</dbReference>
<dbReference type="EC" id="3.1.-.-" evidence="6"/>
<organism evidence="8 9">
    <name type="scientific">Rhizobium deserti</name>
    <dbReference type="NCBI Taxonomy" id="2547961"/>
    <lineage>
        <taxon>Bacteria</taxon>
        <taxon>Pseudomonadati</taxon>
        <taxon>Pseudomonadota</taxon>
        <taxon>Alphaproteobacteria</taxon>
        <taxon>Hyphomicrobiales</taxon>
        <taxon>Rhizobiaceae</taxon>
        <taxon>Rhizobium/Agrobacterium group</taxon>
        <taxon>Rhizobium</taxon>
    </lineage>
</organism>
<evidence type="ECO:0000256" key="4">
    <source>
        <dbReference type="ARBA" id="ARBA00022801"/>
    </source>
</evidence>
<dbReference type="SUPFAM" id="SSF88723">
    <property type="entry name" value="PIN domain-like"/>
    <property type="match status" value="1"/>
</dbReference>
<dbReference type="InterPro" id="IPR022907">
    <property type="entry name" value="VapC_family"/>
</dbReference>
<dbReference type="InterPro" id="IPR044153">
    <property type="entry name" value="PIN_Pae0151-like"/>
</dbReference>
<dbReference type="EMBL" id="SMTL01000002">
    <property type="protein sequence ID" value="TDK37075.1"/>
    <property type="molecule type" value="Genomic_DNA"/>
</dbReference>
<evidence type="ECO:0000256" key="2">
    <source>
        <dbReference type="ARBA" id="ARBA00022722"/>
    </source>
</evidence>
<comment type="similarity">
    <text evidence="6">Belongs to the PINc/VapC protein family.</text>
</comment>
<keyword evidence="2 6" id="KW-0540">Nuclease</keyword>
<dbReference type="Proteomes" id="UP000295238">
    <property type="component" value="Unassembled WGS sequence"/>
</dbReference>
<keyword evidence="4 6" id="KW-0378">Hydrolase</keyword>
<gene>
    <name evidence="6" type="primary">vapC</name>
    <name evidence="8" type="ORF">E2F50_09255</name>
</gene>
<dbReference type="HAMAP" id="MF_00265">
    <property type="entry name" value="VapC_Nob1"/>
    <property type="match status" value="1"/>
</dbReference>
<proteinExistence type="inferred from homology"/>
<dbReference type="OrthoDB" id="9798446at2"/>
<dbReference type="Pfam" id="PF01850">
    <property type="entry name" value="PIN"/>
    <property type="match status" value="1"/>
</dbReference>
<keyword evidence="5 6" id="KW-0460">Magnesium</keyword>
<evidence type="ECO:0000256" key="5">
    <source>
        <dbReference type="ARBA" id="ARBA00022842"/>
    </source>
</evidence>
<dbReference type="GO" id="GO:0004540">
    <property type="term" value="F:RNA nuclease activity"/>
    <property type="evidence" value="ECO:0007669"/>
    <property type="project" value="InterPro"/>
</dbReference>
<feature type="domain" description="PIN" evidence="7">
    <location>
        <begin position="4"/>
        <end position="124"/>
    </location>
</feature>
<dbReference type="GO" id="GO:0016787">
    <property type="term" value="F:hydrolase activity"/>
    <property type="evidence" value="ECO:0007669"/>
    <property type="project" value="UniProtKB-KW"/>
</dbReference>
<dbReference type="CDD" id="cd09873">
    <property type="entry name" value="PIN_Pae0151-like"/>
    <property type="match status" value="1"/>
</dbReference>
<comment type="cofactor">
    <cofactor evidence="6">
        <name>Mg(2+)</name>
        <dbReference type="ChEBI" id="CHEBI:18420"/>
    </cofactor>
</comment>
<dbReference type="InterPro" id="IPR051619">
    <property type="entry name" value="TypeII_TA_RNase_PINc/VapC"/>
</dbReference>
<keyword evidence="9" id="KW-1185">Reference proteome</keyword>
<name>A0A4V3API5_9HYPH</name>
<reference evidence="8 9" key="1">
    <citation type="submission" date="2019-03" db="EMBL/GenBank/DDBJ databases">
        <title>Rhizobium sp. nov., an bacterium isolated from biocrust in Mu Us Desert.</title>
        <authorList>
            <person name="Lixiong L."/>
        </authorList>
    </citation>
    <scope>NUCLEOTIDE SEQUENCE [LARGE SCALE GENOMIC DNA]</scope>
    <source>
        <strain evidence="8 9">SPY-1</strain>
    </source>
</reference>
<evidence type="ECO:0000259" key="7">
    <source>
        <dbReference type="Pfam" id="PF01850"/>
    </source>
</evidence>
<dbReference type="AlphaFoldDB" id="A0A4V3API5"/>
<dbReference type="PANTHER" id="PTHR35901">
    <property type="entry name" value="RIBONUCLEASE VAPC3"/>
    <property type="match status" value="1"/>
</dbReference>
<keyword evidence="3 6" id="KW-0479">Metal-binding</keyword>
<sequence length="133" mass="14810">MALIVDASVALVWFLPDEESPVADAVLRRLSGERAVVPDLFWHEMRNVLIAACRRQRISRAEVDQSMTRLTQLALDTVSVFDSSLILDLAERHRPTAYDAAYLALAIEAKLPLATLDKRPAEAAAREGVEELR</sequence>
<keyword evidence="6" id="KW-0800">Toxin</keyword>
<keyword evidence="1 6" id="KW-1277">Toxin-antitoxin system</keyword>
<dbReference type="PANTHER" id="PTHR35901:SF1">
    <property type="entry name" value="EXONUCLEASE VAPC9"/>
    <property type="match status" value="1"/>
</dbReference>